<dbReference type="InterPro" id="IPR006005">
    <property type="entry name" value="Glut_synth_ssu1"/>
</dbReference>
<evidence type="ECO:0000313" key="8">
    <source>
        <dbReference type="Proteomes" id="UP000186309"/>
    </source>
</evidence>
<dbReference type="AlphaFoldDB" id="A0A1U7CMH6"/>
<dbReference type="InterPro" id="IPR036188">
    <property type="entry name" value="FAD/NAD-bd_sf"/>
</dbReference>
<feature type="domain" description="FAD/NAD(P)-binding" evidence="5">
    <location>
        <begin position="144"/>
        <end position="459"/>
    </location>
</feature>
<dbReference type="InterPro" id="IPR023753">
    <property type="entry name" value="FAD/NAD-binding_dom"/>
</dbReference>
<dbReference type="RefSeq" id="WP_076344572.1">
    <property type="nucleotide sequence ID" value="NZ_CP019082.1"/>
</dbReference>
<name>A0A1U7CMH6_9BACT</name>
<accession>A0A1U7CMH6</accession>
<dbReference type="InterPro" id="IPR028261">
    <property type="entry name" value="DPD_II"/>
</dbReference>
<keyword evidence="8" id="KW-1185">Reference proteome</keyword>
<evidence type="ECO:0000259" key="5">
    <source>
        <dbReference type="Pfam" id="PF07992"/>
    </source>
</evidence>
<keyword evidence="1" id="KW-0028">Amino-acid biosynthesis</keyword>
<organism evidence="7 8">
    <name type="scientific">Paludisphaera borealis</name>
    <dbReference type="NCBI Taxonomy" id="1387353"/>
    <lineage>
        <taxon>Bacteria</taxon>
        <taxon>Pseudomonadati</taxon>
        <taxon>Planctomycetota</taxon>
        <taxon>Planctomycetia</taxon>
        <taxon>Isosphaerales</taxon>
        <taxon>Isosphaeraceae</taxon>
        <taxon>Paludisphaera</taxon>
    </lineage>
</organism>
<evidence type="ECO:0000256" key="2">
    <source>
        <dbReference type="ARBA" id="ARBA00023002"/>
    </source>
</evidence>
<dbReference type="PRINTS" id="PR00419">
    <property type="entry name" value="ADXRDTASE"/>
</dbReference>
<dbReference type="Pfam" id="PF07992">
    <property type="entry name" value="Pyr_redox_2"/>
    <property type="match status" value="1"/>
</dbReference>
<dbReference type="InterPro" id="IPR009051">
    <property type="entry name" value="Helical_ferredxn"/>
</dbReference>
<dbReference type="OrthoDB" id="9803192at2"/>
<proteinExistence type="predicted"/>
<comment type="pathway">
    <text evidence="4">Amino-acid biosynthesis.</text>
</comment>
<dbReference type="Gene3D" id="1.10.1060.10">
    <property type="entry name" value="Alpha-helical ferredoxin"/>
    <property type="match status" value="1"/>
</dbReference>
<dbReference type="GO" id="GO:0051536">
    <property type="term" value="F:iron-sulfur cluster binding"/>
    <property type="evidence" value="ECO:0007669"/>
    <property type="project" value="InterPro"/>
</dbReference>
<dbReference type="EMBL" id="CP019082">
    <property type="protein sequence ID" value="APW60140.1"/>
    <property type="molecule type" value="Genomic_DNA"/>
</dbReference>
<evidence type="ECO:0000256" key="1">
    <source>
        <dbReference type="ARBA" id="ARBA00022605"/>
    </source>
</evidence>
<dbReference type="Gene3D" id="3.50.50.60">
    <property type="entry name" value="FAD/NAD(P)-binding domain"/>
    <property type="match status" value="2"/>
</dbReference>
<dbReference type="STRING" id="1387353.BSF38_01606"/>
<feature type="domain" description="Dihydroprymidine dehydrogenase" evidence="6">
    <location>
        <begin position="24"/>
        <end position="131"/>
    </location>
</feature>
<keyword evidence="3" id="KW-0314">Glutamate biosynthesis</keyword>
<evidence type="ECO:0000256" key="3">
    <source>
        <dbReference type="ARBA" id="ARBA00023164"/>
    </source>
</evidence>
<dbReference type="NCBIfam" id="TIGR01317">
    <property type="entry name" value="GOGAT_sm_gam"/>
    <property type="match status" value="1"/>
</dbReference>
<sequence length="490" mass="53586">MGKPSGFIEFPRELPTRRPIPERVHDYLEVYNPFPDEKLKAQGARCMDCGIPFCHQGCPLGNLIPDWNDLVYRDQWRMAIDRLHETNNFPEFTGRLCPAPCEASCVLGINSDPVTIKQIEVGIIDRAWDEGWVQPEPPKTLTGKKVAVVGSGPAGLAAAQQLARAGHSVTVFERADRIGGLLRYGIPDFKMEKRVLDRRLVQMEAEGVVFKAGVNIGVDIPAEALLSDFDAVCLCGGATQARDLPIEGRTLGGILPAMDFLTPQNQRVAGDAVPESPHLHAKDKHVIIIGGGDTGADCLGTVHRHGCRSVHQFEIVPRPPDTRTPSNPWPQWSNVFRVSSAHEEGGVREFAINTKRFIGENGRVTALETVRVEMVVENGRPKFVEIPGSEKVYQADLVLLAMGFVGPERPGMLEQLGVALDPMGNVKSDADRRTSVDKIFTAGDMTRGQSLIVWAIAEGRHAAASIDAFLMGSSDLPRPLDYGNSQRPFA</sequence>
<dbReference type="Gene3D" id="3.40.50.720">
    <property type="entry name" value="NAD(P)-binding Rossmann-like Domain"/>
    <property type="match status" value="1"/>
</dbReference>
<dbReference type="SUPFAM" id="SSF46548">
    <property type="entry name" value="alpha-helical ferredoxin"/>
    <property type="match status" value="1"/>
</dbReference>
<dbReference type="GO" id="GO:0016639">
    <property type="term" value="F:oxidoreductase activity, acting on the CH-NH2 group of donors, NAD or NADP as acceptor"/>
    <property type="evidence" value="ECO:0007669"/>
    <property type="project" value="InterPro"/>
</dbReference>
<dbReference type="SUPFAM" id="SSF51971">
    <property type="entry name" value="Nucleotide-binding domain"/>
    <property type="match status" value="2"/>
</dbReference>
<dbReference type="GO" id="GO:0004355">
    <property type="term" value="F:glutamate synthase (NADPH) activity"/>
    <property type="evidence" value="ECO:0007669"/>
    <property type="project" value="UniProtKB-EC"/>
</dbReference>
<gene>
    <name evidence="7" type="primary">gltD</name>
    <name evidence="7" type="ORF">BSF38_01606</name>
</gene>
<dbReference type="Pfam" id="PF14691">
    <property type="entry name" value="Fer4_20"/>
    <property type="match status" value="1"/>
</dbReference>
<keyword evidence="2 7" id="KW-0560">Oxidoreductase</keyword>
<dbReference type="InterPro" id="IPR051394">
    <property type="entry name" value="Glutamate_Synthase"/>
</dbReference>
<dbReference type="PANTHER" id="PTHR43100:SF1">
    <property type="entry name" value="GLUTAMATE SYNTHASE [NADPH] SMALL CHAIN"/>
    <property type="match status" value="1"/>
</dbReference>
<dbReference type="EC" id="1.4.1.13" evidence="7"/>
<dbReference type="Proteomes" id="UP000186309">
    <property type="component" value="Chromosome"/>
</dbReference>
<evidence type="ECO:0000259" key="6">
    <source>
        <dbReference type="Pfam" id="PF14691"/>
    </source>
</evidence>
<dbReference type="KEGG" id="pbor:BSF38_01606"/>
<evidence type="ECO:0000256" key="4">
    <source>
        <dbReference type="ARBA" id="ARBA00029440"/>
    </source>
</evidence>
<dbReference type="PANTHER" id="PTHR43100">
    <property type="entry name" value="GLUTAMATE SYNTHASE [NADPH] SMALL CHAIN"/>
    <property type="match status" value="1"/>
</dbReference>
<evidence type="ECO:0000313" key="7">
    <source>
        <dbReference type="EMBL" id="APW60140.1"/>
    </source>
</evidence>
<protein>
    <submittedName>
        <fullName evidence="7">Glutamate synthase [NADPH] small chain</fullName>
        <ecNumber evidence="7">1.4.1.13</ecNumber>
    </submittedName>
</protein>
<reference evidence="8" key="1">
    <citation type="submission" date="2016-12" db="EMBL/GenBank/DDBJ databases">
        <title>Comparative genomics of four Isosphaeraceae planctomycetes: a common pool of plasmids and glycoside hydrolase genes.</title>
        <authorList>
            <person name="Ivanova A."/>
        </authorList>
    </citation>
    <scope>NUCLEOTIDE SEQUENCE [LARGE SCALE GENOMIC DNA]</scope>
    <source>
        <strain evidence="8">PX4</strain>
    </source>
</reference>
<dbReference type="GO" id="GO:0006537">
    <property type="term" value="P:glutamate biosynthetic process"/>
    <property type="evidence" value="ECO:0007669"/>
    <property type="project" value="UniProtKB-KW"/>
</dbReference>